<dbReference type="InterPro" id="IPR000719">
    <property type="entry name" value="Prot_kinase_dom"/>
</dbReference>
<dbReference type="FunFam" id="3.30.200.20:FF:000046">
    <property type="entry name" value="Mitogen-activated protein kinase"/>
    <property type="match status" value="1"/>
</dbReference>
<keyword evidence="4 7" id="KW-0547">Nucleotide-binding</keyword>
<dbReference type="PANTHER" id="PTHR24055">
    <property type="entry name" value="MITOGEN-ACTIVATED PROTEIN KINASE"/>
    <property type="match status" value="1"/>
</dbReference>
<dbReference type="GO" id="GO:0004707">
    <property type="term" value="F:MAP kinase activity"/>
    <property type="evidence" value="ECO:0007669"/>
    <property type="project" value="UniProtKB-EC"/>
</dbReference>
<comment type="caution">
    <text evidence="11">The sequence shown here is derived from an EMBL/GenBank/DDBJ whole genome shotgun (WGS) entry which is preliminary data.</text>
</comment>
<dbReference type="InterPro" id="IPR011009">
    <property type="entry name" value="Kinase-like_dom_sf"/>
</dbReference>
<accession>A0A3M7KWR2</accession>
<keyword evidence="2 8" id="KW-0723">Serine/threonine-protein kinase</keyword>
<dbReference type="PROSITE" id="PS50011">
    <property type="entry name" value="PROTEIN_KINASE_DOM"/>
    <property type="match status" value="1"/>
</dbReference>
<keyword evidence="5 9" id="KW-0418">Kinase</keyword>
<dbReference type="PROSITE" id="PS01351">
    <property type="entry name" value="MAPK"/>
    <property type="match status" value="1"/>
</dbReference>
<dbReference type="InterPro" id="IPR017441">
    <property type="entry name" value="Protein_kinase_ATP_BS"/>
</dbReference>
<dbReference type="GO" id="GO:0005524">
    <property type="term" value="F:ATP binding"/>
    <property type="evidence" value="ECO:0007669"/>
    <property type="project" value="UniProtKB-UniRule"/>
</dbReference>
<dbReference type="SUPFAM" id="SSF56112">
    <property type="entry name" value="Protein kinase-like (PK-like)"/>
    <property type="match status" value="1"/>
</dbReference>
<evidence type="ECO:0000256" key="7">
    <source>
        <dbReference type="PROSITE-ProRule" id="PRU10141"/>
    </source>
</evidence>
<comment type="similarity">
    <text evidence="1">Belongs to the protein kinase superfamily. CMGC Ser/Thr protein kinase family. MAP kinase subfamily.</text>
</comment>
<evidence type="ECO:0000313" key="11">
    <source>
        <dbReference type="EMBL" id="RMZ54299.1"/>
    </source>
</evidence>
<protein>
    <recommendedName>
        <fullName evidence="9">Mitogen-activated protein kinase</fullName>
        <ecNumber evidence="9">2.7.11.24</ecNumber>
    </recommendedName>
</protein>
<evidence type="ECO:0000256" key="3">
    <source>
        <dbReference type="ARBA" id="ARBA00022679"/>
    </source>
</evidence>
<comment type="activity regulation">
    <text evidence="9">Activated by threonine and tyrosine phosphorylation.</text>
</comment>
<dbReference type="EC" id="2.7.11.24" evidence="9"/>
<feature type="binding site" evidence="7">
    <location>
        <position position="61"/>
    </location>
    <ligand>
        <name>ATP</name>
        <dbReference type="ChEBI" id="CHEBI:30616"/>
    </ligand>
</feature>
<dbReference type="EMBL" id="QOKY01000180">
    <property type="protein sequence ID" value="RMZ54299.1"/>
    <property type="molecule type" value="Genomic_DNA"/>
</dbReference>
<dbReference type="InterPro" id="IPR008271">
    <property type="entry name" value="Ser/Thr_kinase_AS"/>
</dbReference>
<name>A0A3M7KWR2_AUXPR</name>
<gene>
    <name evidence="11" type="ORF">APUTEX25_001457</name>
</gene>
<dbReference type="Pfam" id="PF00069">
    <property type="entry name" value="Pkinase"/>
    <property type="match status" value="1"/>
</dbReference>
<comment type="catalytic activity">
    <reaction evidence="9">
        <text>L-threonyl-[protein] + ATP = O-phospho-L-threonyl-[protein] + ADP + H(+)</text>
        <dbReference type="Rhea" id="RHEA:46608"/>
        <dbReference type="Rhea" id="RHEA-COMP:11060"/>
        <dbReference type="Rhea" id="RHEA-COMP:11605"/>
        <dbReference type="ChEBI" id="CHEBI:15378"/>
        <dbReference type="ChEBI" id="CHEBI:30013"/>
        <dbReference type="ChEBI" id="CHEBI:30616"/>
        <dbReference type="ChEBI" id="CHEBI:61977"/>
        <dbReference type="ChEBI" id="CHEBI:456216"/>
        <dbReference type="EC" id="2.7.11.24"/>
    </reaction>
</comment>
<evidence type="ECO:0000256" key="9">
    <source>
        <dbReference type="RuleBase" id="RU361165"/>
    </source>
</evidence>
<evidence type="ECO:0000259" key="10">
    <source>
        <dbReference type="PROSITE" id="PS50011"/>
    </source>
</evidence>
<dbReference type="AlphaFoldDB" id="A0A3M7KWR2"/>
<keyword evidence="9" id="KW-0460">Magnesium</keyword>
<dbReference type="Proteomes" id="UP000279271">
    <property type="component" value="Unassembled WGS sequence"/>
</dbReference>
<dbReference type="InterPro" id="IPR003527">
    <property type="entry name" value="MAP_kinase_CS"/>
</dbReference>
<comment type="similarity">
    <text evidence="9">Belongs to the protein kinase superfamily. Ser/Thr protein kinase family. MAP kinase subfamily.</text>
</comment>
<sequence length="409" mass="45241">MTPQEPDTPGAFLRYHQFKVSGVLFECPSSYAPIKPIGKGAYGIVCSACDVRTQERVAIKKIGAIFSNPLDAKRTLREVQILRHLTGHQNVVALKDLFPPPSGPTEYNDVYMVQELADTDLHQIIRSPQPLSDDHVQFFLYQMLRGLKYMHSAGIVHRDLKPSNLLINSNCDLKICDFGLARAGPDINELMVEYVVTRWYRAPELLLSCADYGPSIDMWSVGCIFAEMLGRKPLFPGKDYVHQLNLVCKVEQPAGGETGVLSRAGVVGTPCVEEVERVANPDARAYLRSMPYMPPIDLGSTFPAAPPAAIDLLRAMLRFDPGDRIGVRAALAHPYLAPLHDPSDEPDCPSPFVLNGAPAQPSLEQVRLRMGLRRPPQGDGRVLGFADLRIRQGLFQEMVAYNPDLQALC</sequence>
<dbReference type="SMART" id="SM00220">
    <property type="entry name" value="S_TKc"/>
    <property type="match status" value="1"/>
</dbReference>
<proteinExistence type="inferred from homology"/>
<organism evidence="11 12">
    <name type="scientific">Auxenochlorella protothecoides</name>
    <name type="common">Green microalga</name>
    <name type="synonym">Chlorella protothecoides</name>
    <dbReference type="NCBI Taxonomy" id="3075"/>
    <lineage>
        <taxon>Eukaryota</taxon>
        <taxon>Viridiplantae</taxon>
        <taxon>Chlorophyta</taxon>
        <taxon>core chlorophytes</taxon>
        <taxon>Trebouxiophyceae</taxon>
        <taxon>Chlorellales</taxon>
        <taxon>Chlorellaceae</taxon>
        <taxon>Auxenochlorella</taxon>
    </lineage>
</organism>
<feature type="domain" description="Protein kinase" evidence="10">
    <location>
        <begin position="31"/>
        <end position="336"/>
    </location>
</feature>
<dbReference type="FunFam" id="1.10.510.10:FF:000040">
    <property type="entry name" value="Mitogen-activated protein kinase"/>
    <property type="match status" value="1"/>
</dbReference>
<evidence type="ECO:0000256" key="2">
    <source>
        <dbReference type="ARBA" id="ARBA00022527"/>
    </source>
</evidence>
<comment type="cofactor">
    <cofactor evidence="9">
        <name>Mg(2+)</name>
        <dbReference type="ChEBI" id="CHEBI:18420"/>
    </cofactor>
</comment>
<dbReference type="Gene3D" id="3.30.200.20">
    <property type="entry name" value="Phosphorylase Kinase, domain 1"/>
    <property type="match status" value="1"/>
</dbReference>
<evidence type="ECO:0000256" key="8">
    <source>
        <dbReference type="RuleBase" id="RU000304"/>
    </source>
</evidence>
<evidence type="ECO:0000313" key="12">
    <source>
        <dbReference type="Proteomes" id="UP000279271"/>
    </source>
</evidence>
<evidence type="ECO:0000256" key="4">
    <source>
        <dbReference type="ARBA" id="ARBA00022741"/>
    </source>
</evidence>
<reference evidence="12" key="1">
    <citation type="journal article" date="2018" name="Algal Res.">
        <title>Characterization of plant carbon substrate utilization by Auxenochlorella protothecoides.</title>
        <authorList>
            <person name="Vogler B.W."/>
            <person name="Starkenburg S.R."/>
            <person name="Sudasinghe N."/>
            <person name="Schambach J.Y."/>
            <person name="Rollin J.A."/>
            <person name="Pattathil S."/>
            <person name="Barry A.N."/>
        </authorList>
    </citation>
    <scope>NUCLEOTIDE SEQUENCE [LARGE SCALE GENOMIC DNA]</scope>
    <source>
        <strain evidence="12">UTEX 25</strain>
    </source>
</reference>
<evidence type="ECO:0000256" key="5">
    <source>
        <dbReference type="ARBA" id="ARBA00022777"/>
    </source>
</evidence>
<dbReference type="PROSITE" id="PS00108">
    <property type="entry name" value="PROTEIN_KINASE_ST"/>
    <property type="match status" value="1"/>
</dbReference>
<dbReference type="PROSITE" id="PS00107">
    <property type="entry name" value="PROTEIN_KINASE_ATP"/>
    <property type="match status" value="1"/>
</dbReference>
<evidence type="ECO:0000256" key="6">
    <source>
        <dbReference type="ARBA" id="ARBA00022840"/>
    </source>
</evidence>
<dbReference type="Gene3D" id="1.10.510.10">
    <property type="entry name" value="Transferase(Phosphotransferase) domain 1"/>
    <property type="match status" value="1"/>
</dbReference>
<dbReference type="InterPro" id="IPR050117">
    <property type="entry name" value="MAPK"/>
</dbReference>
<keyword evidence="6 7" id="KW-0067">ATP-binding</keyword>
<evidence type="ECO:0000256" key="1">
    <source>
        <dbReference type="ARBA" id="ARBA00008832"/>
    </source>
</evidence>
<keyword evidence="3 9" id="KW-0808">Transferase</keyword>